<dbReference type="SUPFAM" id="SSF53474">
    <property type="entry name" value="alpha/beta-Hydrolases"/>
    <property type="match status" value="1"/>
</dbReference>
<dbReference type="PIRSF" id="PIRSF000862">
    <property type="entry name" value="Steryl_ester_lip"/>
    <property type="match status" value="1"/>
</dbReference>
<evidence type="ECO:0000256" key="7">
    <source>
        <dbReference type="PIRSR" id="PIRSR000862-1"/>
    </source>
</evidence>
<evidence type="ECO:0000256" key="8">
    <source>
        <dbReference type="SAM" id="SignalP"/>
    </source>
</evidence>
<evidence type="ECO:0000259" key="9">
    <source>
        <dbReference type="Pfam" id="PF00561"/>
    </source>
</evidence>
<dbReference type="FunFam" id="3.40.50.1820:FF:000012">
    <property type="entry name" value="Lipase"/>
    <property type="match status" value="1"/>
</dbReference>
<dbReference type="Pfam" id="PF00561">
    <property type="entry name" value="Abhydrolase_1"/>
    <property type="match status" value="1"/>
</dbReference>
<evidence type="ECO:0000256" key="4">
    <source>
        <dbReference type="ARBA" id="ARBA00023098"/>
    </source>
</evidence>
<sequence>MWLFMAVLCLIQQMTYSEEILQKTHMNPQIFMTASEIIQYWGYPSEEHEIMTDDGYYLIANRIPYGMDSSRKTGPNPAVLLVHGLFAEGRSWIASLPNNSLGFVLADAGYDVWIINNRGTTWSRRHRNLTIGQEEFWDFSFHEMAIHDIPATINYILQKTQHKGLYYIGHSQGGTIGLLAFSLMPQLTPQIKLLMCLAPGYTLKGNWKLSVLSQLLSERLFHLIWENKEFCLLSSKQKRLSAKLCSTAVVDKLCLQLISRFIGFNQKNLNVSRADVYLGSLPDCSSTKTNIHWLQIAKSKEFKYFDYGSKNKAVYNMTSPPFYRIEDMVVPTALWNAGKDKLITRNDIRTLLPRIRHLVFHKEIPDWEHIDFIVGLDAPEQLYPGILDLMQKYK</sequence>
<feature type="active site" description="Charge relay system" evidence="7">
    <location>
        <position position="369"/>
    </location>
</feature>
<dbReference type="Gene3D" id="3.40.50.1820">
    <property type="entry name" value="alpha/beta hydrolase"/>
    <property type="match status" value="1"/>
</dbReference>
<protein>
    <recommendedName>
        <fullName evidence="6">Lipase</fullName>
    </recommendedName>
</protein>
<evidence type="ECO:0000313" key="10">
    <source>
        <dbReference type="EMBL" id="JAC94902.1"/>
    </source>
</evidence>
<feature type="signal peptide" evidence="8">
    <location>
        <begin position="1"/>
        <end position="17"/>
    </location>
</feature>
<proteinExistence type="evidence at transcript level"/>
<dbReference type="InterPro" id="IPR025483">
    <property type="entry name" value="Lipase_euk"/>
</dbReference>
<dbReference type="AlphaFoldDB" id="A0A098LWQ1"/>
<keyword evidence="2 8" id="KW-0732">Signal</keyword>
<feature type="chain" id="PRO_5001937575" description="Lipase" evidence="8">
    <location>
        <begin position="18"/>
        <end position="394"/>
    </location>
</feature>
<dbReference type="InterPro" id="IPR000073">
    <property type="entry name" value="AB_hydrolase_1"/>
</dbReference>
<feature type="domain" description="AB hydrolase-1" evidence="9">
    <location>
        <begin position="77"/>
        <end position="375"/>
    </location>
</feature>
<evidence type="ECO:0000256" key="3">
    <source>
        <dbReference type="ARBA" id="ARBA00022963"/>
    </source>
</evidence>
<feature type="active site" description="Nucleophile" evidence="7">
    <location>
        <position position="171"/>
    </location>
</feature>
<evidence type="ECO:0000256" key="1">
    <source>
        <dbReference type="ARBA" id="ARBA00010701"/>
    </source>
</evidence>
<evidence type="ECO:0000256" key="2">
    <source>
        <dbReference type="ARBA" id="ARBA00022729"/>
    </source>
</evidence>
<dbReference type="PANTHER" id="PTHR11005">
    <property type="entry name" value="LYSOSOMAL ACID LIPASE-RELATED"/>
    <property type="match status" value="1"/>
</dbReference>
<dbReference type="GO" id="GO:0016788">
    <property type="term" value="F:hydrolase activity, acting on ester bonds"/>
    <property type="evidence" value="ECO:0007669"/>
    <property type="project" value="InterPro"/>
</dbReference>
<dbReference type="GO" id="GO:0016042">
    <property type="term" value="P:lipid catabolic process"/>
    <property type="evidence" value="ECO:0007669"/>
    <property type="project" value="UniProtKB-KW"/>
</dbReference>
<comment type="similarity">
    <text evidence="1 6">Belongs to the AB hydrolase superfamily. Lipase family.</text>
</comment>
<evidence type="ECO:0000256" key="5">
    <source>
        <dbReference type="ARBA" id="ARBA00023180"/>
    </source>
</evidence>
<dbReference type="InterPro" id="IPR029058">
    <property type="entry name" value="AB_hydrolase_fold"/>
</dbReference>
<keyword evidence="3 6" id="KW-0442">Lipid degradation</keyword>
<name>A0A098LWQ1_PYTRG</name>
<evidence type="ECO:0000256" key="6">
    <source>
        <dbReference type="PIRNR" id="PIRNR000862"/>
    </source>
</evidence>
<feature type="active site" description="Charge relay system" evidence="7">
    <location>
        <position position="340"/>
    </location>
</feature>
<keyword evidence="4" id="KW-0443">Lipid metabolism</keyword>
<keyword evidence="6" id="KW-0378">Hydrolase</keyword>
<accession>A0A098LWQ1</accession>
<keyword evidence="5" id="KW-0325">Glycoprotein</keyword>
<reference evidence="10" key="1">
    <citation type="journal article" date="2014" name="Toxicon">
        <title>Testing the Toxicofera: comparative transcriptomics casts doubt on the single, early evolution of the reptile venom system.</title>
        <authorList>
            <person name="Hargreaves A.D."/>
            <person name="Swain M.T."/>
            <person name="Logan D.W."/>
            <person name="Mulley J.F."/>
        </authorList>
    </citation>
    <scope>NUCLEOTIDE SEQUENCE</scope>
    <source>
        <tissue evidence="10">Scent gland</tissue>
    </source>
</reference>
<organism evidence="10">
    <name type="scientific">Python regius</name>
    <name type="common">Ball python</name>
    <name type="synonym">Boa regia</name>
    <dbReference type="NCBI Taxonomy" id="51751"/>
    <lineage>
        <taxon>Eukaryota</taxon>
        <taxon>Metazoa</taxon>
        <taxon>Chordata</taxon>
        <taxon>Craniata</taxon>
        <taxon>Vertebrata</taxon>
        <taxon>Euteleostomi</taxon>
        <taxon>Lepidosauria</taxon>
        <taxon>Squamata</taxon>
        <taxon>Bifurcata</taxon>
        <taxon>Unidentata</taxon>
        <taxon>Episquamata</taxon>
        <taxon>Toxicofera</taxon>
        <taxon>Serpentes</taxon>
        <taxon>Henophidia</taxon>
        <taxon>Pythonidae</taxon>
        <taxon>Python</taxon>
    </lineage>
</organism>
<dbReference type="EMBL" id="GBIC01000041">
    <property type="protein sequence ID" value="JAC94902.1"/>
    <property type="molecule type" value="mRNA"/>
</dbReference>